<comment type="caution">
    <text evidence="1">The sequence shown here is derived from an EMBL/GenBank/DDBJ whole genome shotgun (WGS) entry which is preliminary data.</text>
</comment>
<evidence type="ECO:0000313" key="2">
    <source>
        <dbReference type="Proteomes" id="UP001162156"/>
    </source>
</evidence>
<accession>A0AAV8ZJA5</accession>
<proteinExistence type="predicted"/>
<reference evidence="1" key="1">
    <citation type="journal article" date="2023" name="Insect Mol. Biol.">
        <title>Genome sequencing provides insights into the evolution of gene families encoding plant cell wall-degrading enzymes in longhorned beetles.</title>
        <authorList>
            <person name="Shin N.R."/>
            <person name="Okamura Y."/>
            <person name="Kirsch R."/>
            <person name="Pauchet Y."/>
        </authorList>
    </citation>
    <scope>NUCLEOTIDE SEQUENCE</scope>
    <source>
        <strain evidence="1">RBIC_L_NR</strain>
    </source>
</reference>
<dbReference type="AlphaFoldDB" id="A0AAV8ZJA5"/>
<organism evidence="1 2">
    <name type="scientific">Rhamnusium bicolor</name>
    <dbReference type="NCBI Taxonomy" id="1586634"/>
    <lineage>
        <taxon>Eukaryota</taxon>
        <taxon>Metazoa</taxon>
        <taxon>Ecdysozoa</taxon>
        <taxon>Arthropoda</taxon>
        <taxon>Hexapoda</taxon>
        <taxon>Insecta</taxon>
        <taxon>Pterygota</taxon>
        <taxon>Neoptera</taxon>
        <taxon>Endopterygota</taxon>
        <taxon>Coleoptera</taxon>
        <taxon>Polyphaga</taxon>
        <taxon>Cucujiformia</taxon>
        <taxon>Chrysomeloidea</taxon>
        <taxon>Cerambycidae</taxon>
        <taxon>Lepturinae</taxon>
        <taxon>Rhagiini</taxon>
        <taxon>Rhamnusium</taxon>
    </lineage>
</organism>
<keyword evidence="2" id="KW-1185">Reference proteome</keyword>
<evidence type="ECO:0000313" key="1">
    <source>
        <dbReference type="EMBL" id="KAJ8964000.1"/>
    </source>
</evidence>
<name>A0AAV8ZJA5_9CUCU</name>
<evidence type="ECO:0008006" key="3">
    <source>
        <dbReference type="Google" id="ProtNLM"/>
    </source>
</evidence>
<protein>
    <recommendedName>
        <fullName evidence="3">MULE transposase domain-containing protein</fullName>
    </recommendedName>
</protein>
<dbReference type="PANTHER" id="PTHR35385:SF2">
    <property type="entry name" value="PROTEIN B, PUTATIVE-RELATED"/>
    <property type="match status" value="1"/>
</dbReference>
<dbReference type="PANTHER" id="PTHR35385">
    <property type="entry name" value="PROTEIN B, PUTATIVE-RELATED-RELATED"/>
    <property type="match status" value="1"/>
</dbReference>
<dbReference type="EMBL" id="JANEYF010001455">
    <property type="protein sequence ID" value="KAJ8964000.1"/>
    <property type="molecule type" value="Genomic_DNA"/>
</dbReference>
<dbReference type="Proteomes" id="UP001162156">
    <property type="component" value="Unassembled WGS sequence"/>
</dbReference>
<sequence length="101" mass="10948">MQRAHQLDYAKDIVFVDSTASCDASGHSVTFMLTPCAVGAVPLAILITKGQSEEDYKAGFILLKSTQNLQNSFSGQGYPKIFVMDDSDAEIKSSQICLARI</sequence>
<gene>
    <name evidence="1" type="ORF">NQ314_005212</name>
</gene>